<accession>A0A0B7H9V1</accession>
<proteinExistence type="inferred from homology"/>
<dbReference type="PANTHER" id="PTHR34047">
    <property type="entry name" value="NUCLEAR INTRON MATURASE 1, MITOCHONDRIAL-RELATED"/>
    <property type="match status" value="1"/>
</dbReference>
<evidence type="ECO:0000313" key="5">
    <source>
        <dbReference type="Proteomes" id="UP000038083"/>
    </source>
</evidence>
<feature type="domain" description="Reverse transcriptase" evidence="3">
    <location>
        <begin position="52"/>
        <end position="280"/>
    </location>
</feature>
<protein>
    <submittedName>
        <fullName evidence="4">Reverse transcriptase (RNA-dependent DNA polymerase)</fullName>
    </submittedName>
</protein>
<dbReference type="InterPro" id="IPR051083">
    <property type="entry name" value="GrpII_Intron_Splice-Mob/Def"/>
</dbReference>
<name>A0A0B7H9V1_9FLAO</name>
<keyword evidence="4" id="KW-0808">Transferase</keyword>
<dbReference type="InterPro" id="IPR043128">
    <property type="entry name" value="Rev_trsase/Diguanyl_cyclase"/>
</dbReference>
<dbReference type="InterPro" id="IPR043502">
    <property type="entry name" value="DNA/RNA_pol_sf"/>
</dbReference>
<dbReference type="EMBL" id="CDOG01000004">
    <property type="protein sequence ID" value="CEN35314.1"/>
    <property type="molecule type" value="Genomic_DNA"/>
</dbReference>
<evidence type="ECO:0000313" key="4">
    <source>
        <dbReference type="EMBL" id="CEN35314.1"/>
    </source>
</evidence>
<dbReference type="RefSeq" id="WP_018278931.1">
    <property type="nucleotide sequence ID" value="NZ_CDOF01000038.1"/>
</dbReference>
<keyword evidence="4" id="KW-0548">Nucleotidyltransferase</keyword>
<gene>
    <name evidence="4" type="ORF">CCYN74_120028</name>
</gene>
<dbReference type="PANTHER" id="PTHR34047:SF8">
    <property type="entry name" value="PROTEIN YKFC"/>
    <property type="match status" value="1"/>
</dbReference>
<keyword evidence="4" id="KW-0695">RNA-directed DNA polymerase</keyword>
<dbReference type="InterPro" id="IPR000477">
    <property type="entry name" value="RT_dom"/>
</dbReference>
<evidence type="ECO:0000259" key="3">
    <source>
        <dbReference type="PROSITE" id="PS50878"/>
    </source>
</evidence>
<comment type="similarity">
    <text evidence="1">Belongs to the bacterial reverse transcriptase family.</text>
</comment>
<evidence type="ECO:0000256" key="1">
    <source>
        <dbReference type="ARBA" id="ARBA00034120"/>
    </source>
</evidence>
<sequence length="463" mass="55034">MKDIVRKYFSQDTLNHIFDSKIVKNKSKGIDKKTYKFYTEKSCKQELISTIESKIVNEKYHFSPYLELLKIKRRNTPPRVLSIPTVRDKIVLQILKNYLHDVFPEVINKEQPNSYIRKIKNFIRHHKNNKIYCLRTDINQFYDTISRSKLKKAVKIKSKNRYINKFLFLSIENPTVPHDYKRNNISQYKLKKGIPQGLPISNILAQIYLQNLDTSINGIIDENTLYLRYVDDILILSTKNCSDYLNRIKTELKELGLKLNSDKTFVGELSESIFYLGYLIKDTSISVSKQTIENQVNKIAGKVTWFKKGIENTNFMPARYKNNPKEFSEQFIKEVNEIITGSKNENKNYGWLFYYIEIDDVSALYKLDNIIRKMIQNIPFFQGKIPHQLKSFVKAYNEIKYKPETSEYINDYTKYKTMEQKKELLKEFSQLEEQKDHSNEEIDSLFEEFKNNRLNFLKENIVY</sequence>
<keyword evidence="2" id="KW-0175">Coiled coil</keyword>
<organism evidence="4 5">
    <name type="scientific">Capnocytophaga cynodegmi</name>
    <dbReference type="NCBI Taxonomy" id="28189"/>
    <lineage>
        <taxon>Bacteria</taxon>
        <taxon>Pseudomonadati</taxon>
        <taxon>Bacteroidota</taxon>
        <taxon>Flavobacteriia</taxon>
        <taxon>Flavobacteriales</taxon>
        <taxon>Flavobacteriaceae</taxon>
        <taxon>Capnocytophaga</taxon>
    </lineage>
</organism>
<reference evidence="4 5" key="1">
    <citation type="submission" date="2015-01" db="EMBL/GenBank/DDBJ databases">
        <authorList>
            <person name="MANFREDI Pablo"/>
        </authorList>
    </citation>
    <scope>NUCLEOTIDE SEQUENCE [LARGE SCALE GENOMIC DNA]</scope>
    <source>
        <strain evidence="4 5">Ccy74</strain>
    </source>
</reference>
<dbReference type="CDD" id="cd01651">
    <property type="entry name" value="RT_G2_intron"/>
    <property type="match status" value="1"/>
</dbReference>
<dbReference type="OrthoDB" id="9780724at2"/>
<dbReference type="Proteomes" id="UP000038083">
    <property type="component" value="Unassembled WGS sequence"/>
</dbReference>
<dbReference type="PROSITE" id="PS50878">
    <property type="entry name" value="RT_POL"/>
    <property type="match status" value="1"/>
</dbReference>
<dbReference type="Gene3D" id="3.30.70.270">
    <property type="match status" value="1"/>
</dbReference>
<dbReference type="SUPFAM" id="SSF56672">
    <property type="entry name" value="DNA/RNA polymerases"/>
    <property type="match status" value="1"/>
</dbReference>
<dbReference type="GO" id="GO:0003964">
    <property type="term" value="F:RNA-directed DNA polymerase activity"/>
    <property type="evidence" value="ECO:0007669"/>
    <property type="project" value="UniProtKB-KW"/>
</dbReference>
<dbReference type="Pfam" id="PF00078">
    <property type="entry name" value="RVT_1"/>
    <property type="match status" value="1"/>
</dbReference>
<dbReference type="AlphaFoldDB" id="A0A0B7H9V1"/>
<evidence type="ECO:0000256" key="2">
    <source>
        <dbReference type="SAM" id="Coils"/>
    </source>
</evidence>
<feature type="coiled-coil region" evidence="2">
    <location>
        <begin position="414"/>
        <end position="448"/>
    </location>
</feature>